<evidence type="ECO:0000313" key="1">
    <source>
        <dbReference type="EMBL" id="KAJ9077897.1"/>
    </source>
</evidence>
<comment type="caution">
    <text evidence="1">The sequence shown here is derived from an EMBL/GenBank/DDBJ whole genome shotgun (WGS) entry which is preliminary data.</text>
</comment>
<organism evidence="1 2">
    <name type="scientific">Entomophthora muscae</name>
    <dbReference type="NCBI Taxonomy" id="34485"/>
    <lineage>
        <taxon>Eukaryota</taxon>
        <taxon>Fungi</taxon>
        <taxon>Fungi incertae sedis</taxon>
        <taxon>Zoopagomycota</taxon>
        <taxon>Entomophthoromycotina</taxon>
        <taxon>Entomophthoromycetes</taxon>
        <taxon>Entomophthorales</taxon>
        <taxon>Entomophthoraceae</taxon>
        <taxon>Entomophthora</taxon>
    </lineage>
</organism>
<sequence length="55" mass="6041">MHIIGTLSVAPGVIQRSPPELAGLDRWKDLKPVEDRGVRVRSVEGFKRSTVADTV</sequence>
<keyword evidence="2" id="KW-1185">Reference proteome</keyword>
<dbReference type="Proteomes" id="UP001165960">
    <property type="component" value="Unassembled WGS sequence"/>
</dbReference>
<name>A0ACC2TUL3_9FUNG</name>
<protein>
    <submittedName>
        <fullName evidence="1">Uncharacterized protein</fullName>
    </submittedName>
</protein>
<gene>
    <name evidence="1" type="ORF">DSO57_1012275</name>
</gene>
<proteinExistence type="predicted"/>
<accession>A0ACC2TUL3</accession>
<reference evidence="1" key="1">
    <citation type="submission" date="2022-04" db="EMBL/GenBank/DDBJ databases">
        <title>Genome of the entomopathogenic fungus Entomophthora muscae.</title>
        <authorList>
            <person name="Elya C."/>
            <person name="Lovett B.R."/>
            <person name="Lee E."/>
            <person name="Macias A.M."/>
            <person name="Hajek A.E."/>
            <person name="De Bivort B.L."/>
            <person name="Kasson M.T."/>
            <person name="De Fine Licht H.H."/>
            <person name="Stajich J.E."/>
        </authorList>
    </citation>
    <scope>NUCLEOTIDE SEQUENCE</scope>
    <source>
        <strain evidence="1">Berkeley</strain>
    </source>
</reference>
<evidence type="ECO:0000313" key="2">
    <source>
        <dbReference type="Proteomes" id="UP001165960"/>
    </source>
</evidence>
<dbReference type="EMBL" id="QTSX02002173">
    <property type="protein sequence ID" value="KAJ9077897.1"/>
    <property type="molecule type" value="Genomic_DNA"/>
</dbReference>